<dbReference type="EMBL" id="JAUFQS010000035">
    <property type="protein sequence ID" value="MDN3689526.1"/>
    <property type="molecule type" value="Genomic_DNA"/>
</dbReference>
<dbReference type="RefSeq" id="WP_163385887.1">
    <property type="nucleotide sequence ID" value="NZ_JAUFQS010000035.1"/>
</dbReference>
<name>A0ABT8CAV5_9BACT</name>
<gene>
    <name evidence="2" type="ORF">QWZ15_16985</name>
</gene>
<reference evidence="3" key="1">
    <citation type="journal article" date="2019" name="Int. J. Syst. Evol. Microbiol.">
        <title>The Global Catalogue of Microorganisms (GCM) 10K type strain sequencing project: providing services to taxonomists for standard genome sequencing and annotation.</title>
        <authorList>
            <consortium name="The Broad Institute Genomics Platform"/>
            <consortium name="The Broad Institute Genome Sequencing Center for Infectious Disease"/>
            <person name="Wu L."/>
            <person name="Ma J."/>
        </authorList>
    </citation>
    <scope>NUCLEOTIDE SEQUENCE [LARGE SCALE GENOMIC DNA]</scope>
    <source>
        <strain evidence="3">CECT 7706</strain>
    </source>
</reference>
<sequence length="204" mass="21883">MKNSRFLTVATAFTIMLVFSAFYQSHAQIQAPAPSPAASVSQNVGFTTISIDYSSPGVKGRMVFGDLVPYGVPWRAGANAPTTIEFSTAVSVGGTTLGPGKYTVFITPAVSGDWTLHFNSKGNAIYAYMEGDTVDTAALSKDDAVAISVSPLLTGKQKERLSYTISAADNKVAEVVFEWDDVMFSFKVDTQVDQKMESFKAAFN</sequence>
<protein>
    <submittedName>
        <fullName evidence="2">DUF2911 domain-containing protein</fullName>
    </submittedName>
</protein>
<keyword evidence="1" id="KW-0732">Signal</keyword>
<evidence type="ECO:0000313" key="3">
    <source>
        <dbReference type="Proteomes" id="UP001236663"/>
    </source>
</evidence>
<accession>A0ABT8CAV5</accession>
<organism evidence="2 3">
    <name type="scientific">Cyclobacterium jeungdonense</name>
    <dbReference type="NCBI Taxonomy" id="708087"/>
    <lineage>
        <taxon>Bacteria</taxon>
        <taxon>Pseudomonadati</taxon>
        <taxon>Bacteroidota</taxon>
        <taxon>Cytophagia</taxon>
        <taxon>Cytophagales</taxon>
        <taxon>Cyclobacteriaceae</taxon>
        <taxon>Cyclobacterium</taxon>
    </lineage>
</organism>
<proteinExistence type="predicted"/>
<dbReference type="Proteomes" id="UP001236663">
    <property type="component" value="Unassembled WGS sequence"/>
</dbReference>
<keyword evidence="3" id="KW-1185">Reference proteome</keyword>
<evidence type="ECO:0000313" key="2">
    <source>
        <dbReference type="EMBL" id="MDN3689526.1"/>
    </source>
</evidence>
<comment type="caution">
    <text evidence="2">The sequence shown here is derived from an EMBL/GenBank/DDBJ whole genome shotgun (WGS) entry which is preliminary data.</text>
</comment>
<feature type="chain" id="PRO_5046272880" evidence="1">
    <location>
        <begin position="28"/>
        <end position="204"/>
    </location>
</feature>
<evidence type="ECO:0000256" key="1">
    <source>
        <dbReference type="SAM" id="SignalP"/>
    </source>
</evidence>
<dbReference type="Pfam" id="PF11138">
    <property type="entry name" value="DUF2911"/>
    <property type="match status" value="1"/>
</dbReference>
<feature type="signal peptide" evidence="1">
    <location>
        <begin position="1"/>
        <end position="27"/>
    </location>
</feature>
<dbReference type="InterPro" id="IPR021314">
    <property type="entry name" value="DUF2911"/>
</dbReference>